<feature type="compositionally biased region" description="Low complexity" evidence="10">
    <location>
        <begin position="101"/>
        <end position="111"/>
    </location>
</feature>
<feature type="compositionally biased region" description="Low complexity" evidence="10">
    <location>
        <begin position="1219"/>
        <end position="1233"/>
    </location>
</feature>
<feature type="compositionally biased region" description="Basic residues" evidence="10">
    <location>
        <begin position="62"/>
        <end position="74"/>
    </location>
</feature>
<feature type="region of interest" description="Disordered" evidence="10">
    <location>
        <begin position="101"/>
        <end position="160"/>
    </location>
</feature>
<feature type="compositionally biased region" description="Polar residues" evidence="10">
    <location>
        <begin position="1542"/>
        <end position="1570"/>
    </location>
</feature>
<comment type="subcellular location">
    <subcellularLocation>
        <location evidence="1">Nucleus</location>
    </subcellularLocation>
</comment>
<dbReference type="SUPFAM" id="SSF53098">
    <property type="entry name" value="Ribonuclease H-like"/>
    <property type="match status" value="1"/>
</dbReference>
<evidence type="ECO:0000256" key="1">
    <source>
        <dbReference type="ARBA" id="ARBA00004123"/>
    </source>
</evidence>
<dbReference type="InterPro" id="IPR012337">
    <property type="entry name" value="RNaseH-like_sf"/>
</dbReference>
<protein>
    <recommendedName>
        <fullName evidence="3">RNA exonuclease 4</fullName>
    </recommendedName>
</protein>
<feature type="compositionally biased region" description="Polar residues" evidence="10">
    <location>
        <begin position="75"/>
        <end position="86"/>
    </location>
</feature>
<dbReference type="InterPro" id="IPR037431">
    <property type="entry name" value="REX4_DEDDh_dom"/>
</dbReference>
<dbReference type="PaxDb" id="35128-Thaps25795"/>
<dbReference type="Gene3D" id="3.30.420.10">
    <property type="entry name" value="Ribonuclease H-like superfamily/Ribonuclease H"/>
    <property type="match status" value="1"/>
</dbReference>
<reference evidence="12 13" key="2">
    <citation type="journal article" date="2008" name="Nature">
        <title>The Phaeodactylum genome reveals the evolutionary history of diatom genomes.</title>
        <authorList>
            <person name="Bowler C."/>
            <person name="Allen A.E."/>
            <person name="Badger J.H."/>
            <person name="Grimwood J."/>
            <person name="Jabbari K."/>
            <person name="Kuo A."/>
            <person name="Maheswari U."/>
            <person name="Martens C."/>
            <person name="Maumus F."/>
            <person name="Otillar R.P."/>
            <person name="Rayko E."/>
            <person name="Salamov A."/>
            <person name="Vandepoele K."/>
            <person name="Beszteri B."/>
            <person name="Gruber A."/>
            <person name="Heijde M."/>
            <person name="Katinka M."/>
            <person name="Mock T."/>
            <person name="Valentin K."/>
            <person name="Verret F."/>
            <person name="Berges J.A."/>
            <person name="Brownlee C."/>
            <person name="Cadoret J.P."/>
            <person name="Chiovitti A."/>
            <person name="Choi C.J."/>
            <person name="Coesel S."/>
            <person name="De Martino A."/>
            <person name="Detter J.C."/>
            <person name="Durkin C."/>
            <person name="Falciatore A."/>
            <person name="Fournet J."/>
            <person name="Haruta M."/>
            <person name="Huysman M.J."/>
            <person name="Jenkins B.D."/>
            <person name="Jiroutova K."/>
            <person name="Jorgensen R.E."/>
            <person name="Joubert Y."/>
            <person name="Kaplan A."/>
            <person name="Kroger N."/>
            <person name="Kroth P.G."/>
            <person name="La Roche J."/>
            <person name="Lindquist E."/>
            <person name="Lommer M."/>
            <person name="Martin-Jezequel V."/>
            <person name="Lopez P.J."/>
            <person name="Lucas S."/>
            <person name="Mangogna M."/>
            <person name="McGinnis K."/>
            <person name="Medlin L.K."/>
            <person name="Montsant A."/>
            <person name="Oudot-Le Secq M.P."/>
            <person name="Napoli C."/>
            <person name="Obornik M."/>
            <person name="Parker M.S."/>
            <person name="Petit J.L."/>
            <person name="Porcel B.M."/>
            <person name="Poulsen N."/>
            <person name="Robison M."/>
            <person name="Rychlewski L."/>
            <person name="Rynearson T.A."/>
            <person name="Schmutz J."/>
            <person name="Shapiro H."/>
            <person name="Siaut M."/>
            <person name="Stanley M."/>
            <person name="Sussman M.R."/>
            <person name="Taylor A.R."/>
            <person name="Vardi A."/>
            <person name="von Dassow P."/>
            <person name="Vyverman W."/>
            <person name="Willis A."/>
            <person name="Wyrwicz L.S."/>
            <person name="Rokhsar D.S."/>
            <person name="Weissenbach J."/>
            <person name="Armbrust E.V."/>
            <person name="Green B.R."/>
            <person name="Van de Peer Y."/>
            <person name="Grigoriev I.V."/>
        </authorList>
    </citation>
    <scope>NUCLEOTIDE SEQUENCE [LARGE SCALE GENOMIC DNA]</scope>
    <source>
        <strain evidence="12 13">CCMP1335</strain>
    </source>
</reference>
<keyword evidence="5" id="KW-0540">Nuclease</keyword>
<feature type="compositionally biased region" description="Basic residues" evidence="10">
    <location>
        <begin position="141"/>
        <end position="154"/>
    </location>
</feature>
<evidence type="ECO:0000256" key="4">
    <source>
        <dbReference type="ARBA" id="ARBA00022552"/>
    </source>
</evidence>
<feature type="compositionally biased region" description="Low complexity" evidence="10">
    <location>
        <begin position="495"/>
        <end position="515"/>
    </location>
</feature>
<evidence type="ECO:0000256" key="3">
    <source>
        <dbReference type="ARBA" id="ARBA00016937"/>
    </source>
</evidence>
<gene>
    <name evidence="12" type="ORF">THAPSDRAFT_25795</name>
</gene>
<feature type="compositionally biased region" description="Low complexity" evidence="10">
    <location>
        <begin position="395"/>
        <end position="418"/>
    </location>
</feature>
<keyword evidence="8" id="KW-0539">Nucleus</keyword>
<evidence type="ECO:0000256" key="7">
    <source>
        <dbReference type="ARBA" id="ARBA00022839"/>
    </source>
</evidence>
<dbReference type="InterPro" id="IPR013520">
    <property type="entry name" value="Ribonucl_H"/>
</dbReference>
<feature type="region of interest" description="Disordered" evidence="10">
    <location>
        <begin position="769"/>
        <end position="816"/>
    </location>
</feature>
<feature type="region of interest" description="Disordered" evidence="10">
    <location>
        <begin position="1034"/>
        <end position="1057"/>
    </location>
</feature>
<feature type="compositionally biased region" description="Polar residues" evidence="10">
    <location>
        <begin position="35"/>
        <end position="52"/>
    </location>
</feature>
<dbReference type="PANTHER" id="PTHR12801:SF45">
    <property type="entry name" value="RNA EXONUCLEASE 4"/>
    <property type="match status" value="1"/>
</dbReference>
<dbReference type="KEGG" id="tps:THAPSDRAFT_25795"/>
<proteinExistence type="inferred from homology"/>
<evidence type="ECO:0000256" key="2">
    <source>
        <dbReference type="ARBA" id="ARBA00010489"/>
    </source>
</evidence>
<dbReference type="RefSeq" id="XP_002295102.1">
    <property type="nucleotide sequence ID" value="XM_002295066.1"/>
</dbReference>
<dbReference type="HOGENOM" id="CLU_225578_0_0_1"/>
<comment type="function">
    <text evidence="9">Exoribonuclease involved in ribosome biosynthesis. Involved in the processing of ITS1, the internal transcribed spacer localized between the 18S and 5.8S rRNAs.</text>
</comment>
<dbReference type="EMBL" id="CM000653">
    <property type="protein sequence ID" value="EED87882.1"/>
    <property type="molecule type" value="Genomic_DNA"/>
</dbReference>
<reference evidence="12 13" key="1">
    <citation type="journal article" date="2004" name="Science">
        <title>The genome of the diatom Thalassiosira pseudonana: ecology, evolution, and metabolism.</title>
        <authorList>
            <person name="Armbrust E.V."/>
            <person name="Berges J.A."/>
            <person name="Bowler C."/>
            <person name="Green B.R."/>
            <person name="Martinez D."/>
            <person name="Putnam N.H."/>
            <person name="Zhou S."/>
            <person name="Allen A.E."/>
            <person name="Apt K.E."/>
            <person name="Bechner M."/>
            <person name="Brzezinski M.A."/>
            <person name="Chaal B.K."/>
            <person name="Chiovitti A."/>
            <person name="Davis A.K."/>
            <person name="Demarest M.S."/>
            <person name="Detter J.C."/>
            <person name="Glavina T."/>
            <person name="Goodstein D."/>
            <person name="Hadi M.Z."/>
            <person name="Hellsten U."/>
            <person name="Hildebrand M."/>
            <person name="Jenkins B.D."/>
            <person name="Jurka J."/>
            <person name="Kapitonov V.V."/>
            <person name="Kroger N."/>
            <person name="Lau W.W."/>
            <person name="Lane T.W."/>
            <person name="Larimer F.W."/>
            <person name="Lippmeier J.C."/>
            <person name="Lucas S."/>
            <person name="Medina M."/>
            <person name="Montsant A."/>
            <person name="Obornik M."/>
            <person name="Parker M.S."/>
            <person name="Palenik B."/>
            <person name="Pazour G.J."/>
            <person name="Richardson P.M."/>
            <person name="Rynearson T.A."/>
            <person name="Saito M.A."/>
            <person name="Schwartz D.C."/>
            <person name="Thamatrakoln K."/>
            <person name="Valentin K."/>
            <person name="Vardi A."/>
            <person name="Wilkerson F.P."/>
            <person name="Rokhsar D.S."/>
        </authorList>
    </citation>
    <scope>NUCLEOTIDE SEQUENCE [LARGE SCALE GENOMIC DNA]</scope>
    <source>
        <strain evidence="12 13">CCMP1335</strain>
    </source>
</reference>
<evidence type="ECO:0000259" key="11">
    <source>
        <dbReference type="SMART" id="SM00479"/>
    </source>
</evidence>
<sequence length="3171" mass="342995">MFSSSTAATSTADAPVHQPKRIQTTTFRSKENIKPSHTPSNKKQARGSSLNQGKDEVNNDNRRRRRPMAKKAMKHQNSVQDDVSTASTVSTVMMASDISSSSDESYCSCSSPQPKRRVRATPSSSSKSKKPSSSNNNNNHRSNKSKKQSSRKTKTPSIVQISSITPAQKAAYIAIDAEMVGIGPHGLVSALARISCVNWEGETLYDSHVQLPSGTVVTDYRTFVSGIRECDLKPENGARPLEQVQREVASLLKDKIVVGHGLKNDFKVLNLPDGEHPWHAVRDTAKYEPFCKVDAASPSGYSPKKLRTLALDKLGMVIQVEGQCHCPIEDAVAAMELYKKHRVKWERSVEWKMERTRQIPPHNKTMSFSFGAPAPSSPPTGATPPPTAGGFSFGAPPTTTTANAAAQTSSTATAAAPSGFSFGQTPAPSAANPTTATGGTLLFGNSATTADASNTAGNDTSAAAPAGGSSLFSAQNGNAGTNAATTGTSLFGAVNNNNNNSTANNSNATTTTASAEAQPTPLATIPRYSQTFPRTVYQKRVLDCLGRWKLQDELFSAYNNGGNEGDISGWVDGRSCESFAARELIGLLSTTNNSATGGDAEEGPIGQHLANPTSILTFGGATAVGGLREKMLQSLQPATTTTTTTTTAASAQPSTGFGSGVFGSFGQTTPQPTTIQTNPSNNDDNEPIDITKAPHILLHDKLTILTPTISKQVLELADGLHLTVVEAIALFAEAVMVEGRSGEGGDCEEEEEEEEFLTMLIKGGKVGFEMGDDEQQLDGSQQQMESQQQQSQQGQSQSSSTANSQQQQQKPSKTVRTAQRIFFHERAALLSTISDLIRHRVAASDEVVAAFNSGSNGCDSMGNDDDYNNSNGPSSPILTATDQLLNSGLVLNLIKTIRELSSQVKGIGEELRNVIGEREEEKRRRAMGVGNVGGGGAFGAGGLFGTAPYTAQVQPAASKNLDMEYALLGFTQMQRHVAAECLFYLAYHTQLTSEEAVSVIDLIKDLTNGDGCEGTGLPLLDPLVKDVPNPYESVDSLATSSTSWQQHQQQQQQQPHYGMGGWMDAPSPPKTKDAKQWEQELMSNLWGRGQPQLLQCVTTLVMSVMCALDARHVLVERYGHGCNSFGVLADVSFAVLFALLYPTQHSNYFAVVSKGNALLPPQHDGLGMSSTQDIEAIHSRLDPNNQSVEEAWKRRDIWGLLLVPYALLLRSAALPHLTSPRGSSSGERSPSRSPRAKRIGNLDVKDTFSKCLEAASQLKSLTFARMSLIPSFGMPSVSVHNSSSRDNHGDDSSSFDFFVSIFAEFTSQYIDALCSTGNLPITREGWYAEESNSAQNEWFEKDQKRQFGMWAGQAVEEDTSGPREVNVMDRPDCLEDVFALVSSICSTHPAGAKAFWIITEEKQMIEDGSHSLVLRLAPSRFLRRLDLIHAENTTSLFVYISFLASLALADGTDEDESSNGASMVNAFLSGQRSITSTQSDRHPFFGWGNVMKAIRWYADELSLEAGDEVNQTSPSDQLRRSTSMQAEMNESSESYYYGVGDASTNADSGRETSSPPEQRRQGQTSSSARDSTTKELDEVGRNTLMSLLSLISNVAARSSSAREYILALQVPVEDGGPSGRYQDDSLEILFALLTTSISPDIQGMTFMAIANLLQTIPSVVQPPPSSDANSSQAGRRAWELLEYCQFIPIKLLSQFSSFAAGVGTMPPASTFGQKNQSANELPASVFPKSNDYGMIYQLEHMEAKDGTYPATEGFMYLLTTLIKVAGCPSDLGSQWRIRPGCAPYIEFVTEFVLPRATGTVKNVKSLPFATVADECRLVNRALEVVEAVLVRYVVPPVSGNISFNEVKDRHQSFINLAKKELGVSLVLSDILVDAADLNEEAINDAIQDFRNNLLQVADPSVSNRRQMLEASFGKQVPLPKTPGFSVLANLLSSNNGHIFQIIQKLLSQNGGSRGVHEYGEIIMFKALGTALFRETPPVFTLATDGAIYLEQKQRNQMNELIFQASITSLLQSMIQPIHPTSLLSCSENASRGEAANDAILWRERTLLLSLRILCAAAVREEAFIQSLREASVPISVVPTLSFKGPIHGSFAHRFVEEQKVNVSKLSSLLTKASTSVYGQIRAPELLPIIADYVGYGACSLTDIEGIAKNAFFIISYISNILPQNECVHSMCGKDISGVRLANAFSKGVSLPGNDLSIRDAILGLILTNIDIDSGASNEMNLSLIMLGMNGSKHNCLNVILKLIADADFVVNPKTSSSATKCFELMYRVFEVGAHNIPPNVRTRFWHSQVVRYLGERGPSTPSVLKEISDSFIFEYGDNLEISRRNNDVLHSISWLLKGLSIELRALVGGEFGLATSALKSIQFKSLLDLLFSQPLSLLQTALGDLPLGQSSNNFIQQNLHAGSPSRTVLMDSTIPMQGPIDVCVGYDIIDTEQLLSFFRDDPTTTKDAARGWAIAWNAFVGRVCACSHIAQAWSDVTRTALVLSPLVETDLSMNAKVAVEILCTLLLRLVSDGNLNLLGQYVALPGVQEDVIGGFVEAESAVHLSVAVLSLTEYLFESSQFADNDGDAQSDFSIAEEDVARICALLAGAIASCAQRGADLSSNDGRAAVLSCAWTQMLSFSEATNCVISQNCSSNILEVYANATSHLFGLATSAVFSSHERYANVHESKQGAIALAARSGILSFFGHLSVFENESAVEVFSSKIFTLESVSTRVERLVHLITFDDSDVANILQQIALMHKDGVQLLAKSRVTAALLAFSKSYAAEEKKYLDSHMGLSGGAQLNPPTTLNGHLSLLNVLLSSPLANSDRVALAVDSFQLLKEYSRTVERLLSSYPSNETLTVKFIETMDLTYSALKKSSSAHMLENSPLNTDSAALGLEQAVLCLTYQLSSFPFPRQLLPQLPMGLLNVEKIHSSQLKNISVSLADDSKTWWNRVAASALGGQPLPCPPTGSSDAGVYQRYNLNQYAAGSGWTEGHFHRAISAAKCLEVSLMFLLSRVHFVAQRNSFSFSIDSVAIAKGICRCSDASRAIGDRLNSLKTHPEDDISKMLDAYHVMDDRRNQLPLSAAMRLEKAYLIELGSSLGRCAEKLVALALQDSKRMVSLAASTSGANANGMMQDEWAYFFSAMVPALDHTQIETKGVGYAFGEGAESSKALAQSLRQEMEEMRGLIRL</sequence>
<feature type="region of interest" description="Disordered" evidence="10">
    <location>
        <begin position="356"/>
        <end position="438"/>
    </location>
</feature>
<dbReference type="GO" id="GO:0006364">
    <property type="term" value="P:rRNA processing"/>
    <property type="evidence" value="ECO:0007669"/>
    <property type="project" value="InterPro"/>
</dbReference>
<dbReference type="InterPro" id="IPR047021">
    <property type="entry name" value="REXO1/3/4-like"/>
</dbReference>
<feature type="region of interest" description="Disordered" evidence="10">
    <location>
        <begin position="1507"/>
        <end position="1575"/>
    </location>
</feature>
<dbReference type="InParanoid" id="B8CG05"/>
<feature type="domain" description="Exonuclease" evidence="11">
    <location>
        <begin position="171"/>
        <end position="347"/>
    </location>
</feature>
<feature type="compositionally biased region" description="Low complexity" evidence="10">
    <location>
        <begin position="1045"/>
        <end position="1054"/>
    </location>
</feature>
<keyword evidence="4" id="KW-0698">rRNA processing</keyword>
<keyword evidence="13" id="KW-1185">Reference proteome</keyword>
<keyword evidence="7" id="KW-0269">Exonuclease</keyword>
<dbReference type="GeneID" id="7449443"/>
<organism evidence="12 13">
    <name type="scientific">Thalassiosira pseudonana</name>
    <name type="common">Marine diatom</name>
    <name type="synonym">Cyclotella nana</name>
    <dbReference type="NCBI Taxonomy" id="35128"/>
    <lineage>
        <taxon>Eukaryota</taxon>
        <taxon>Sar</taxon>
        <taxon>Stramenopiles</taxon>
        <taxon>Ochrophyta</taxon>
        <taxon>Bacillariophyta</taxon>
        <taxon>Coscinodiscophyceae</taxon>
        <taxon>Thalassiosirophycidae</taxon>
        <taxon>Thalassiosirales</taxon>
        <taxon>Thalassiosiraceae</taxon>
        <taxon>Thalassiosira</taxon>
    </lineage>
</organism>
<feature type="region of interest" description="Disordered" evidence="10">
    <location>
        <begin position="495"/>
        <end position="519"/>
    </location>
</feature>
<dbReference type="eggNOG" id="KOG2249">
    <property type="taxonomic scope" value="Eukaryota"/>
</dbReference>
<dbReference type="Proteomes" id="UP000001449">
    <property type="component" value="Chromosome 22"/>
</dbReference>
<evidence type="ECO:0000256" key="10">
    <source>
        <dbReference type="SAM" id="MobiDB-lite"/>
    </source>
</evidence>
<dbReference type="GO" id="GO:0003676">
    <property type="term" value="F:nucleic acid binding"/>
    <property type="evidence" value="ECO:0007669"/>
    <property type="project" value="InterPro"/>
</dbReference>
<evidence type="ECO:0000256" key="5">
    <source>
        <dbReference type="ARBA" id="ARBA00022722"/>
    </source>
</evidence>
<feature type="compositionally biased region" description="Polar residues" evidence="10">
    <location>
        <begin position="1509"/>
        <end position="1534"/>
    </location>
</feature>
<name>B8CG05_THAPS</name>
<dbReference type="GO" id="GO:0005634">
    <property type="term" value="C:nucleus"/>
    <property type="evidence" value="ECO:0000318"/>
    <property type="project" value="GO_Central"/>
</dbReference>
<dbReference type="InterPro" id="IPR036397">
    <property type="entry name" value="RNaseH_sf"/>
</dbReference>
<feature type="compositionally biased region" description="Low complexity" evidence="10">
    <location>
        <begin position="777"/>
        <end position="812"/>
    </location>
</feature>
<dbReference type="GO" id="GO:0008408">
    <property type="term" value="F:3'-5' exonuclease activity"/>
    <property type="evidence" value="ECO:0007669"/>
    <property type="project" value="InterPro"/>
</dbReference>
<feature type="compositionally biased region" description="Low complexity" evidence="10">
    <location>
        <begin position="1"/>
        <end position="12"/>
    </location>
</feature>
<feature type="compositionally biased region" description="Low complexity" evidence="10">
    <location>
        <begin position="123"/>
        <end position="140"/>
    </location>
</feature>
<evidence type="ECO:0000256" key="9">
    <source>
        <dbReference type="ARBA" id="ARBA00025599"/>
    </source>
</evidence>
<evidence type="ECO:0000313" key="12">
    <source>
        <dbReference type="EMBL" id="EED87882.1"/>
    </source>
</evidence>
<feature type="region of interest" description="Disordered" evidence="10">
    <location>
        <begin position="1218"/>
        <end position="1239"/>
    </location>
</feature>
<dbReference type="CDD" id="cd06144">
    <property type="entry name" value="REX4_like"/>
    <property type="match status" value="1"/>
</dbReference>
<keyword evidence="6" id="KW-0378">Hydrolase</keyword>
<evidence type="ECO:0000313" key="13">
    <source>
        <dbReference type="Proteomes" id="UP000001449"/>
    </source>
</evidence>
<dbReference type="GO" id="GO:0006396">
    <property type="term" value="P:RNA processing"/>
    <property type="evidence" value="ECO:0000318"/>
    <property type="project" value="GO_Central"/>
</dbReference>
<feature type="region of interest" description="Disordered" evidence="10">
    <location>
        <begin position="1"/>
        <end position="86"/>
    </location>
</feature>
<feature type="compositionally biased region" description="Pro residues" evidence="10">
    <location>
        <begin position="375"/>
        <end position="387"/>
    </location>
</feature>
<dbReference type="SMART" id="SM00479">
    <property type="entry name" value="EXOIII"/>
    <property type="match status" value="1"/>
</dbReference>
<dbReference type="PANTHER" id="PTHR12801">
    <property type="entry name" value="RNA EXONUCLEASE REXO1 / RECO3 FAMILY MEMBER-RELATED"/>
    <property type="match status" value="1"/>
</dbReference>
<accession>B8CG05</accession>
<dbReference type="GO" id="GO:0004527">
    <property type="term" value="F:exonuclease activity"/>
    <property type="evidence" value="ECO:0000318"/>
    <property type="project" value="GO_Central"/>
</dbReference>
<feature type="compositionally biased region" description="Low complexity" evidence="10">
    <location>
        <begin position="425"/>
        <end position="437"/>
    </location>
</feature>
<comment type="similarity">
    <text evidence="2">Belongs to the REXO4 family.</text>
</comment>
<evidence type="ECO:0000256" key="6">
    <source>
        <dbReference type="ARBA" id="ARBA00022801"/>
    </source>
</evidence>
<evidence type="ECO:0000256" key="8">
    <source>
        <dbReference type="ARBA" id="ARBA00023242"/>
    </source>
</evidence>